<sequence length="203" mass="23486">MIRCRDRTAYFYIGDDDDYAGFQYNSGFASNLSRTRVNGFCLRQSMSEPLLQISQYSGWDNHNIQEVRTDNRNEADWDGEAVVSQDPDRVCSDAEMSDEDTLAVKNGVMTFEEVNEDYNFCLTCGINWEDEQWSIFCDECGDSAMYRSCPECEGQCGSTWRRDTAATHRARWAKWKGKCRLQECRQLSFHNDDEDVTNAKDDI</sequence>
<keyword evidence="1" id="KW-1185">Reference proteome</keyword>
<evidence type="ECO:0000313" key="1">
    <source>
        <dbReference type="Proteomes" id="UP000694941"/>
    </source>
</evidence>
<accession>A0ABM1BPM5</accession>
<evidence type="ECO:0000313" key="3">
    <source>
        <dbReference type="RefSeq" id="XP_022254552.1"/>
    </source>
</evidence>
<proteinExistence type="predicted"/>
<gene>
    <name evidence="2 3" type="primary">LOC106470241</name>
</gene>
<organism evidence="1 2">
    <name type="scientific">Limulus polyphemus</name>
    <name type="common">Atlantic horseshoe crab</name>
    <dbReference type="NCBI Taxonomy" id="6850"/>
    <lineage>
        <taxon>Eukaryota</taxon>
        <taxon>Metazoa</taxon>
        <taxon>Ecdysozoa</taxon>
        <taxon>Arthropoda</taxon>
        <taxon>Chelicerata</taxon>
        <taxon>Merostomata</taxon>
        <taxon>Xiphosura</taxon>
        <taxon>Limulidae</taxon>
        <taxon>Limulus</taxon>
    </lineage>
</organism>
<dbReference type="GeneID" id="106470241"/>
<reference evidence="2 3" key="1">
    <citation type="submission" date="2025-05" db="UniProtKB">
        <authorList>
            <consortium name="RefSeq"/>
        </authorList>
    </citation>
    <scope>IDENTIFICATION</scope>
    <source>
        <tissue evidence="2 3">Muscle</tissue>
    </source>
</reference>
<name>A0ABM1BPM5_LIMPO</name>
<evidence type="ECO:0000313" key="2">
    <source>
        <dbReference type="RefSeq" id="XP_013786238.1"/>
    </source>
</evidence>
<dbReference type="RefSeq" id="XP_013786238.1">
    <property type="nucleotide sequence ID" value="XM_013930784.2"/>
</dbReference>
<protein>
    <submittedName>
        <fullName evidence="2 3">Uncharacterized protein LOC106470241</fullName>
    </submittedName>
</protein>
<dbReference type="Proteomes" id="UP000694941">
    <property type="component" value="Unplaced"/>
</dbReference>
<dbReference type="RefSeq" id="XP_022254552.1">
    <property type="nucleotide sequence ID" value="XM_022398844.1"/>
</dbReference>